<comment type="caution">
    <text evidence="12">The sequence shown here is derived from an EMBL/GenBank/DDBJ whole genome shotgun (WGS) entry which is preliminary data.</text>
</comment>
<dbReference type="InterPro" id="IPR020578">
    <property type="entry name" value="Aminotrans_V_PyrdxlP_BS"/>
</dbReference>
<dbReference type="Gene3D" id="3.90.1150.10">
    <property type="entry name" value="Aspartate Aminotransferase, domain 1"/>
    <property type="match status" value="1"/>
</dbReference>
<dbReference type="InterPro" id="IPR015422">
    <property type="entry name" value="PyrdxlP-dep_Trfase_small"/>
</dbReference>
<accession>A0A4R1K729</accession>
<dbReference type="SUPFAM" id="SSF53383">
    <property type="entry name" value="PLP-dependent transferases"/>
    <property type="match status" value="1"/>
</dbReference>
<protein>
    <recommendedName>
        <fullName evidence="3">cysteine desulfurase</fullName>
        <ecNumber evidence="3">2.8.1.7</ecNumber>
    </recommendedName>
</protein>
<dbReference type="EMBL" id="SMGG01000005">
    <property type="protein sequence ID" value="TCK60066.1"/>
    <property type="molecule type" value="Genomic_DNA"/>
</dbReference>
<dbReference type="GO" id="GO:0051536">
    <property type="term" value="F:iron-sulfur cluster binding"/>
    <property type="evidence" value="ECO:0007669"/>
    <property type="project" value="UniProtKB-KW"/>
</dbReference>
<evidence type="ECO:0000256" key="2">
    <source>
        <dbReference type="ARBA" id="ARBA00006490"/>
    </source>
</evidence>
<evidence type="ECO:0000256" key="6">
    <source>
        <dbReference type="ARBA" id="ARBA00022898"/>
    </source>
</evidence>
<evidence type="ECO:0000256" key="9">
    <source>
        <dbReference type="ARBA" id="ARBA00050776"/>
    </source>
</evidence>
<evidence type="ECO:0000256" key="1">
    <source>
        <dbReference type="ARBA" id="ARBA00001933"/>
    </source>
</evidence>
<dbReference type="Gene3D" id="3.40.640.10">
    <property type="entry name" value="Type I PLP-dependent aspartate aminotransferase-like (Major domain)"/>
    <property type="match status" value="1"/>
</dbReference>
<dbReference type="Gene3D" id="1.10.260.50">
    <property type="match status" value="1"/>
</dbReference>
<keyword evidence="13" id="KW-1185">Reference proteome</keyword>
<dbReference type="PANTHER" id="PTHR11601">
    <property type="entry name" value="CYSTEINE DESULFURYLASE FAMILY MEMBER"/>
    <property type="match status" value="1"/>
</dbReference>
<keyword evidence="4" id="KW-0808">Transferase</keyword>
<evidence type="ECO:0000313" key="12">
    <source>
        <dbReference type="EMBL" id="TCK60066.1"/>
    </source>
</evidence>
<dbReference type="InterPro" id="IPR000192">
    <property type="entry name" value="Aminotrans_V_dom"/>
</dbReference>
<dbReference type="PROSITE" id="PS00595">
    <property type="entry name" value="AA_TRANSFER_CLASS_5"/>
    <property type="match status" value="1"/>
</dbReference>
<evidence type="ECO:0000256" key="10">
    <source>
        <dbReference type="RuleBase" id="RU004504"/>
    </source>
</evidence>
<evidence type="ECO:0000256" key="4">
    <source>
        <dbReference type="ARBA" id="ARBA00022679"/>
    </source>
</evidence>
<dbReference type="GO" id="GO:0046872">
    <property type="term" value="F:metal ion binding"/>
    <property type="evidence" value="ECO:0007669"/>
    <property type="project" value="UniProtKB-KW"/>
</dbReference>
<keyword evidence="7" id="KW-0408">Iron</keyword>
<evidence type="ECO:0000256" key="7">
    <source>
        <dbReference type="ARBA" id="ARBA00023004"/>
    </source>
</evidence>
<evidence type="ECO:0000259" key="11">
    <source>
        <dbReference type="Pfam" id="PF00266"/>
    </source>
</evidence>
<dbReference type="PIRSF" id="PIRSF005572">
    <property type="entry name" value="NifS"/>
    <property type="match status" value="1"/>
</dbReference>
<evidence type="ECO:0000256" key="5">
    <source>
        <dbReference type="ARBA" id="ARBA00022723"/>
    </source>
</evidence>
<evidence type="ECO:0000313" key="13">
    <source>
        <dbReference type="Proteomes" id="UP000294614"/>
    </source>
</evidence>
<organism evidence="12 13">
    <name type="scientific">Seleniivibrio woodruffii</name>
    <dbReference type="NCBI Taxonomy" id="1078050"/>
    <lineage>
        <taxon>Bacteria</taxon>
        <taxon>Pseudomonadati</taxon>
        <taxon>Deferribacterota</taxon>
        <taxon>Deferribacteres</taxon>
        <taxon>Deferribacterales</taxon>
        <taxon>Geovibrionaceae</taxon>
        <taxon>Seleniivibrio</taxon>
    </lineage>
</organism>
<dbReference type="PANTHER" id="PTHR11601:SF34">
    <property type="entry name" value="CYSTEINE DESULFURASE"/>
    <property type="match status" value="1"/>
</dbReference>
<feature type="domain" description="Aminotransferase class V" evidence="11">
    <location>
        <begin position="5"/>
        <end position="367"/>
    </location>
</feature>
<comment type="cofactor">
    <cofactor evidence="1 10">
        <name>pyridoxal 5'-phosphate</name>
        <dbReference type="ChEBI" id="CHEBI:597326"/>
    </cofactor>
</comment>
<dbReference type="InterPro" id="IPR016454">
    <property type="entry name" value="Cysteine_dSase"/>
</dbReference>
<evidence type="ECO:0000256" key="8">
    <source>
        <dbReference type="ARBA" id="ARBA00023014"/>
    </source>
</evidence>
<dbReference type="InterPro" id="IPR015421">
    <property type="entry name" value="PyrdxlP-dep_Trfase_major"/>
</dbReference>
<reference evidence="12 13" key="1">
    <citation type="submission" date="2019-03" db="EMBL/GenBank/DDBJ databases">
        <title>Genomic Encyclopedia of Type Strains, Phase IV (KMG-IV): sequencing the most valuable type-strain genomes for metagenomic binning, comparative biology and taxonomic classification.</title>
        <authorList>
            <person name="Goeker M."/>
        </authorList>
    </citation>
    <scope>NUCLEOTIDE SEQUENCE [LARGE SCALE GENOMIC DNA]</scope>
    <source>
        <strain evidence="12 13">DSM 24984</strain>
    </source>
</reference>
<dbReference type="RefSeq" id="WP_207891272.1">
    <property type="nucleotide sequence ID" value="NZ_SMGG01000005.1"/>
</dbReference>
<dbReference type="Proteomes" id="UP000294614">
    <property type="component" value="Unassembled WGS sequence"/>
</dbReference>
<dbReference type="GO" id="GO:0031071">
    <property type="term" value="F:cysteine desulfurase activity"/>
    <property type="evidence" value="ECO:0007669"/>
    <property type="project" value="UniProtKB-EC"/>
</dbReference>
<sequence>MNIPVYLDCSATTPVEPSAAAVAAKFTEKDYGNAASPVHDYGLFARTAADHARKLVGQPAGAGADSVVFTGGATESNNLAILGLAEEGTRTGRRHIITTAIEHKSVLEPAAAMERFGFRVDHLPAGADGRFDVNRLAELLRPDTLLVSTMHVNNETGIIQPLKETAEVLAGHEAYWHVDSAQGYGKEFTMLTDGRIDMISVSGHKIYAPKGIGALIMRRRDGRFPPLMPLMYGGGQEQGLRPGTLPVQLIAAFGEAAKLAMRDGESRRQKCIEYRRAVLSVLGELGAQQNGDERLCMPHTVNFSLKGIKAETAVRALKSVIAVSGTSACTSHNPMPSYVLGAMGLSAERVECSLRFSWCHMTPDADWERVKDIIRKLRSGI</sequence>
<dbReference type="EC" id="2.8.1.7" evidence="3"/>
<comment type="similarity">
    <text evidence="2">Belongs to the class-V pyridoxal-phosphate-dependent aminotransferase family. NifS/IscS subfamily.</text>
</comment>
<name>A0A4R1K729_9BACT</name>
<dbReference type="InterPro" id="IPR015424">
    <property type="entry name" value="PyrdxlP-dep_Trfase"/>
</dbReference>
<comment type="catalytic activity">
    <reaction evidence="9">
        <text>(sulfur carrier)-H + L-cysteine = (sulfur carrier)-SH + L-alanine</text>
        <dbReference type="Rhea" id="RHEA:43892"/>
        <dbReference type="Rhea" id="RHEA-COMP:14737"/>
        <dbReference type="Rhea" id="RHEA-COMP:14739"/>
        <dbReference type="ChEBI" id="CHEBI:29917"/>
        <dbReference type="ChEBI" id="CHEBI:35235"/>
        <dbReference type="ChEBI" id="CHEBI:57972"/>
        <dbReference type="ChEBI" id="CHEBI:64428"/>
        <dbReference type="EC" id="2.8.1.7"/>
    </reaction>
</comment>
<dbReference type="Pfam" id="PF00266">
    <property type="entry name" value="Aminotran_5"/>
    <property type="match status" value="1"/>
</dbReference>
<keyword evidence="8" id="KW-0411">Iron-sulfur</keyword>
<dbReference type="AlphaFoldDB" id="A0A4R1K729"/>
<keyword evidence="6" id="KW-0663">Pyridoxal phosphate</keyword>
<evidence type="ECO:0000256" key="3">
    <source>
        <dbReference type="ARBA" id="ARBA00012239"/>
    </source>
</evidence>
<gene>
    <name evidence="12" type="ORF">C8D98_2242</name>
</gene>
<keyword evidence="5" id="KW-0479">Metal-binding</keyword>
<proteinExistence type="inferred from homology"/>